<sequence>MVKLVILTPRFDAKRGLTPSIILNNGQMTRETLPSPTSAPHQWEVACHSPLDLATTRFIYTANLWRNWVSNLEPSHLEFKALPAGYCGSSALL</sequence>
<keyword evidence="2" id="KW-1185">Reference proteome</keyword>
<evidence type="ECO:0000313" key="2">
    <source>
        <dbReference type="Proteomes" id="UP000499080"/>
    </source>
</evidence>
<dbReference type="AlphaFoldDB" id="A0A4Y2TR31"/>
<accession>A0A4Y2TR31</accession>
<comment type="caution">
    <text evidence="1">The sequence shown here is derived from an EMBL/GenBank/DDBJ whole genome shotgun (WGS) entry which is preliminary data.</text>
</comment>
<protein>
    <submittedName>
        <fullName evidence="1">Uncharacterized protein</fullName>
    </submittedName>
</protein>
<dbReference type="EMBL" id="BGPR01029636">
    <property type="protein sequence ID" value="GBO01546.1"/>
    <property type="molecule type" value="Genomic_DNA"/>
</dbReference>
<reference evidence="1 2" key="1">
    <citation type="journal article" date="2019" name="Sci. Rep.">
        <title>Orb-weaving spider Araneus ventricosus genome elucidates the spidroin gene catalogue.</title>
        <authorList>
            <person name="Kono N."/>
            <person name="Nakamura H."/>
            <person name="Ohtoshi R."/>
            <person name="Moran D.A.P."/>
            <person name="Shinohara A."/>
            <person name="Yoshida Y."/>
            <person name="Fujiwara M."/>
            <person name="Mori M."/>
            <person name="Tomita M."/>
            <person name="Arakawa K."/>
        </authorList>
    </citation>
    <scope>NUCLEOTIDE SEQUENCE [LARGE SCALE GENOMIC DNA]</scope>
</reference>
<proteinExistence type="predicted"/>
<name>A0A4Y2TR31_ARAVE</name>
<dbReference type="Proteomes" id="UP000499080">
    <property type="component" value="Unassembled WGS sequence"/>
</dbReference>
<evidence type="ECO:0000313" key="1">
    <source>
        <dbReference type="EMBL" id="GBO01546.1"/>
    </source>
</evidence>
<gene>
    <name evidence="1" type="ORF">AVEN_226253_1</name>
</gene>
<organism evidence="1 2">
    <name type="scientific">Araneus ventricosus</name>
    <name type="common">Orbweaver spider</name>
    <name type="synonym">Epeira ventricosa</name>
    <dbReference type="NCBI Taxonomy" id="182803"/>
    <lineage>
        <taxon>Eukaryota</taxon>
        <taxon>Metazoa</taxon>
        <taxon>Ecdysozoa</taxon>
        <taxon>Arthropoda</taxon>
        <taxon>Chelicerata</taxon>
        <taxon>Arachnida</taxon>
        <taxon>Araneae</taxon>
        <taxon>Araneomorphae</taxon>
        <taxon>Entelegynae</taxon>
        <taxon>Araneoidea</taxon>
        <taxon>Araneidae</taxon>
        <taxon>Araneus</taxon>
    </lineage>
</organism>